<dbReference type="EMBL" id="SJDL01000023">
    <property type="protein sequence ID" value="TBW54278.1"/>
    <property type="molecule type" value="Genomic_DNA"/>
</dbReference>
<name>A0ABY1ZM87_9GAMM</name>
<organism evidence="3 4">
    <name type="scientific">Marinobacter halodurans</name>
    <dbReference type="NCBI Taxonomy" id="2528979"/>
    <lineage>
        <taxon>Bacteria</taxon>
        <taxon>Pseudomonadati</taxon>
        <taxon>Pseudomonadota</taxon>
        <taxon>Gammaproteobacteria</taxon>
        <taxon>Pseudomonadales</taxon>
        <taxon>Marinobacteraceae</taxon>
        <taxon>Marinobacter</taxon>
    </lineage>
</organism>
<dbReference type="InterPro" id="IPR025411">
    <property type="entry name" value="DUF4136"/>
</dbReference>
<dbReference type="Gene3D" id="3.30.160.670">
    <property type="match status" value="1"/>
</dbReference>
<reference evidence="3 4" key="1">
    <citation type="submission" date="2019-02" db="EMBL/GenBank/DDBJ databases">
        <title>Marinobacter halodurans sp. nov., a marine bacterium isolated from sea tidal flat.</title>
        <authorList>
            <person name="Yoo Y."/>
            <person name="Lee D.W."/>
            <person name="Kim B.S."/>
            <person name="Kim J.-J."/>
        </authorList>
    </citation>
    <scope>NUCLEOTIDE SEQUENCE [LARGE SCALE GENOMIC DNA]</scope>
    <source>
        <strain evidence="3 4">YJ-S3-2</strain>
    </source>
</reference>
<protein>
    <submittedName>
        <fullName evidence="3">DUF4136 domain-containing protein</fullName>
    </submittedName>
</protein>
<accession>A0ABY1ZM87</accession>
<keyword evidence="4" id="KW-1185">Reference proteome</keyword>
<dbReference type="Pfam" id="PF13590">
    <property type="entry name" value="DUF4136"/>
    <property type="match status" value="1"/>
</dbReference>
<evidence type="ECO:0000256" key="1">
    <source>
        <dbReference type="SAM" id="SignalP"/>
    </source>
</evidence>
<sequence length="173" mass="19312">MRYLVLVMCLGLLSGCASIVSTDYDAGATFSQYQTWAFAPDKGQGSYLSLDGARVESALERELQGESLKKVDPGSADLLVTYRVEEAEKLESRGFTYGLGFGRSNWGWGVATAPDVRQVKQGKLVVELVDRKTQQVVWRGVSRRYLDEYQSPQDRVELIDEVVAAMFERYPPA</sequence>
<gene>
    <name evidence="3" type="ORF">EZI54_14285</name>
</gene>
<dbReference type="PROSITE" id="PS51257">
    <property type="entry name" value="PROKAR_LIPOPROTEIN"/>
    <property type="match status" value="1"/>
</dbReference>
<feature type="chain" id="PRO_5046171030" evidence="1">
    <location>
        <begin position="20"/>
        <end position="173"/>
    </location>
</feature>
<feature type="domain" description="DUF4136" evidence="2">
    <location>
        <begin position="20"/>
        <end position="172"/>
    </location>
</feature>
<dbReference type="RefSeq" id="WP_131482561.1">
    <property type="nucleotide sequence ID" value="NZ_SJDL01000023.1"/>
</dbReference>
<proteinExistence type="predicted"/>
<feature type="signal peptide" evidence="1">
    <location>
        <begin position="1"/>
        <end position="19"/>
    </location>
</feature>
<evidence type="ECO:0000313" key="4">
    <source>
        <dbReference type="Proteomes" id="UP000313645"/>
    </source>
</evidence>
<comment type="caution">
    <text evidence="3">The sequence shown here is derived from an EMBL/GenBank/DDBJ whole genome shotgun (WGS) entry which is preliminary data.</text>
</comment>
<keyword evidence="1" id="KW-0732">Signal</keyword>
<evidence type="ECO:0000313" key="3">
    <source>
        <dbReference type="EMBL" id="TBW54278.1"/>
    </source>
</evidence>
<dbReference type="Proteomes" id="UP000313645">
    <property type="component" value="Unassembled WGS sequence"/>
</dbReference>
<evidence type="ECO:0000259" key="2">
    <source>
        <dbReference type="Pfam" id="PF13590"/>
    </source>
</evidence>